<sequence>MDFQREKFVRFEDWKSDQSSSSERQYSTEDRIGTRSRSMIGSVVGCMRSGFERVSKGIKNFKTFSGTYRRDDQPTKELGSRVKILDPQGKLLQRWNKIFVVTCVIAMAVDPLFFYIPVIDRDAQCLSLDNKLDIIACVLRTFVDIFYILHIIFQFRTGFIAPSSRVFGRGELIDDPRAIAKKYLSSYFIIDVLSILPLPQVAIFVIIPQTNGPVALVTKEFLKAVIFCQYVPRLLRICPLYKEVTRTAGIFAETAWAGAAFNLLIYMLASHIVGAIWYLFAIERQDRCWQDACIDNCSRLYCREGGGRVLLQAGSCALLEPSGIKHSSDFDFGIFLDAHKSHIVDKGDFPKKFFYCFWWGLRSLRLAHV</sequence>
<keyword evidence="2" id="KW-1185">Reference proteome</keyword>
<evidence type="ECO:0000313" key="1">
    <source>
        <dbReference type="EMBL" id="KAI8544971.1"/>
    </source>
</evidence>
<reference evidence="1" key="1">
    <citation type="submission" date="2022-02" db="EMBL/GenBank/DDBJ databases">
        <title>Plant Genome Project.</title>
        <authorList>
            <person name="Zhang R.-G."/>
        </authorList>
    </citation>
    <scope>NUCLEOTIDE SEQUENCE</scope>
    <source>
        <strain evidence="1">AT1</strain>
    </source>
</reference>
<gene>
    <name evidence="1" type="ORF">RHMOL_Rhmol07G0006800</name>
</gene>
<dbReference type="Proteomes" id="UP001062846">
    <property type="component" value="Chromosome 7"/>
</dbReference>
<organism evidence="1 2">
    <name type="scientific">Rhododendron molle</name>
    <name type="common">Chinese azalea</name>
    <name type="synonym">Azalea mollis</name>
    <dbReference type="NCBI Taxonomy" id="49168"/>
    <lineage>
        <taxon>Eukaryota</taxon>
        <taxon>Viridiplantae</taxon>
        <taxon>Streptophyta</taxon>
        <taxon>Embryophyta</taxon>
        <taxon>Tracheophyta</taxon>
        <taxon>Spermatophyta</taxon>
        <taxon>Magnoliopsida</taxon>
        <taxon>eudicotyledons</taxon>
        <taxon>Gunneridae</taxon>
        <taxon>Pentapetalae</taxon>
        <taxon>asterids</taxon>
        <taxon>Ericales</taxon>
        <taxon>Ericaceae</taxon>
        <taxon>Ericoideae</taxon>
        <taxon>Rhodoreae</taxon>
        <taxon>Rhododendron</taxon>
    </lineage>
</organism>
<proteinExistence type="predicted"/>
<protein>
    <submittedName>
        <fullName evidence="1">Uncharacterized protein</fullName>
    </submittedName>
</protein>
<dbReference type="EMBL" id="CM046394">
    <property type="protein sequence ID" value="KAI8544971.1"/>
    <property type="molecule type" value="Genomic_DNA"/>
</dbReference>
<evidence type="ECO:0000313" key="2">
    <source>
        <dbReference type="Proteomes" id="UP001062846"/>
    </source>
</evidence>
<comment type="caution">
    <text evidence="1">The sequence shown here is derived from an EMBL/GenBank/DDBJ whole genome shotgun (WGS) entry which is preliminary data.</text>
</comment>
<name>A0ACC0MWK9_RHOML</name>
<accession>A0ACC0MWK9</accession>